<proteinExistence type="predicted"/>
<dbReference type="OrthoDB" id="9768354at2"/>
<accession>A0A1I0DR51</accession>
<dbReference type="RefSeq" id="WP_090659390.1">
    <property type="nucleotide sequence ID" value="NZ_FOIA01000022.1"/>
</dbReference>
<dbReference type="Gene3D" id="3.30.950.30">
    <property type="entry name" value="Schlafen, AAA domain"/>
    <property type="match status" value="1"/>
</dbReference>
<dbReference type="AlphaFoldDB" id="A0A1I0DR51"/>
<reference evidence="3" key="1">
    <citation type="submission" date="2016-10" db="EMBL/GenBank/DDBJ databases">
        <authorList>
            <person name="Varghese N."/>
            <person name="Submissions S."/>
        </authorList>
    </citation>
    <scope>NUCLEOTIDE SEQUENCE [LARGE SCALE GENOMIC DNA]</scope>
    <source>
        <strain evidence="3">Nm71</strain>
    </source>
</reference>
<gene>
    <name evidence="2" type="ORF">SAMN05216326_1223</name>
</gene>
<dbReference type="Proteomes" id="UP000199345">
    <property type="component" value="Unassembled WGS sequence"/>
</dbReference>
<sequence length="469" mass="53005">MTITPEQIDLWRSVRSETQNLEFKEAKTQFDNTKLYKYCVAIANEGGGYLVLGVANKPPRSVVGSAAFNDSVTMAAKLFNAVGFRVEIEEVQHPDGRVVVFHIPSRPKGTAYHFEGSYLMRSGEELVPMSEDQLRKIFAEGQPSWLEEIAKRDLSGQDVIQHLDTQTFFDLLNLPYPTDQVGVLQRLESEQLIRSTNGNYAILNIGAVLLAKNLRDFEGVQRKAARVVVYAGHSKLQTESDITGEKGYAVGFKGLVQYVMGKLPQNEVIENAIRKAVKLVPEVVIRELMANALIHQSFEFTGMSPVVEIYTDRVEISNPGEPVVPVERFIDGYQSRNERLADIMRRFGICEEKSSGIDRVVETAEFLQLPAPDFLVEHQRTVVVIFGPRDFRAMDRSDRVRACYQHYVLQWVLRKKMTNQTLRDRFGLSERSGNSISQIISEAVQQGLIKNDPSAPDSRKYARYIPAWA</sequence>
<dbReference type="Pfam" id="PF04326">
    <property type="entry name" value="SLFN_AlbA_2"/>
    <property type="match status" value="1"/>
</dbReference>
<feature type="domain" description="Schlafen AlbA-2" evidence="1">
    <location>
        <begin position="17"/>
        <end position="129"/>
    </location>
</feature>
<dbReference type="InterPro" id="IPR038461">
    <property type="entry name" value="Schlafen_AlbA_2_dom_sf"/>
</dbReference>
<keyword evidence="3" id="KW-1185">Reference proteome</keyword>
<dbReference type="PANTHER" id="PTHR30595">
    <property type="entry name" value="GLPR-RELATED TRANSCRIPTIONAL REPRESSOR"/>
    <property type="match status" value="1"/>
</dbReference>
<dbReference type="Gene3D" id="3.30.565.60">
    <property type="match status" value="1"/>
</dbReference>
<dbReference type="InterPro" id="IPR007421">
    <property type="entry name" value="Schlafen_AlbA_2_dom"/>
</dbReference>
<name>A0A1I0DR51_9PROT</name>
<dbReference type="EMBL" id="FOIA01000022">
    <property type="protein sequence ID" value="SET34906.1"/>
    <property type="molecule type" value="Genomic_DNA"/>
</dbReference>
<dbReference type="PANTHER" id="PTHR30595:SF6">
    <property type="entry name" value="SCHLAFEN ALBA-2 DOMAIN-CONTAINING PROTEIN"/>
    <property type="match status" value="1"/>
</dbReference>
<evidence type="ECO:0000313" key="3">
    <source>
        <dbReference type="Proteomes" id="UP000199345"/>
    </source>
</evidence>
<organism evidence="2 3">
    <name type="scientific">Nitrosomonas marina</name>
    <dbReference type="NCBI Taxonomy" id="917"/>
    <lineage>
        <taxon>Bacteria</taxon>
        <taxon>Pseudomonadati</taxon>
        <taxon>Pseudomonadota</taxon>
        <taxon>Betaproteobacteria</taxon>
        <taxon>Nitrosomonadales</taxon>
        <taxon>Nitrosomonadaceae</taxon>
        <taxon>Nitrosomonas</taxon>
    </lineage>
</organism>
<dbReference type="Pfam" id="PF13749">
    <property type="entry name" value="HATPase_c_4"/>
    <property type="match status" value="1"/>
</dbReference>
<protein>
    <submittedName>
        <fullName evidence="2">Predicted transcriptional regulator, contains HTH domain</fullName>
    </submittedName>
</protein>
<evidence type="ECO:0000313" key="2">
    <source>
        <dbReference type="EMBL" id="SET34906.1"/>
    </source>
</evidence>
<evidence type="ECO:0000259" key="1">
    <source>
        <dbReference type="Pfam" id="PF04326"/>
    </source>
</evidence>
<dbReference type="InterPro" id="IPR038475">
    <property type="entry name" value="RecG_C_sf"/>
</dbReference>